<dbReference type="OrthoDB" id="5275938at2759"/>
<dbReference type="Gene3D" id="3.30.710.10">
    <property type="entry name" value="Potassium Channel Kv1.1, Chain A"/>
    <property type="match status" value="1"/>
</dbReference>
<dbReference type="OMA" id="PACAYEN"/>
<dbReference type="STRING" id="1173701.A0A066XD42"/>
<accession>A0A066XD42</accession>
<keyword evidence="3" id="KW-1185">Reference proteome</keyword>
<evidence type="ECO:0000313" key="2">
    <source>
        <dbReference type="EMBL" id="KDN63945.1"/>
    </source>
</evidence>
<proteinExistence type="predicted"/>
<dbReference type="HOGENOM" id="CLU_341310_0_0_1"/>
<comment type="caution">
    <text evidence="2">The sequence shown here is derived from an EMBL/GenBank/DDBJ whole genome shotgun (WGS) entry which is preliminary data.</text>
</comment>
<name>A0A066XD42_COLSU</name>
<gene>
    <name evidence="2" type="ORF">CSUB01_06578</name>
</gene>
<feature type="region of interest" description="Disordered" evidence="1">
    <location>
        <begin position="1"/>
        <end position="20"/>
    </location>
</feature>
<dbReference type="Proteomes" id="UP000027238">
    <property type="component" value="Unassembled WGS sequence"/>
</dbReference>
<feature type="region of interest" description="Disordered" evidence="1">
    <location>
        <begin position="245"/>
        <end position="279"/>
    </location>
</feature>
<dbReference type="EMBL" id="JMSE01001178">
    <property type="protein sequence ID" value="KDN63945.1"/>
    <property type="molecule type" value="Genomic_DNA"/>
</dbReference>
<organism evidence="2 3">
    <name type="scientific">Colletotrichum sublineola</name>
    <name type="common">Sorghum anthracnose fungus</name>
    <dbReference type="NCBI Taxonomy" id="1173701"/>
    <lineage>
        <taxon>Eukaryota</taxon>
        <taxon>Fungi</taxon>
        <taxon>Dikarya</taxon>
        <taxon>Ascomycota</taxon>
        <taxon>Pezizomycotina</taxon>
        <taxon>Sordariomycetes</taxon>
        <taxon>Hypocreomycetidae</taxon>
        <taxon>Glomerellales</taxon>
        <taxon>Glomerellaceae</taxon>
        <taxon>Colletotrichum</taxon>
        <taxon>Colletotrichum graminicola species complex</taxon>
    </lineage>
</organism>
<dbReference type="InterPro" id="IPR011333">
    <property type="entry name" value="SKP1/BTB/POZ_sf"/>
</dbReference>
<evidence type="ECO:0000256" key="1">
    <source>
        <dbReference type="SAM" id="MobiDB-lite"/>
    </source>
</evidence>
<sequence length="879" mass="96881">MMDEDADHEPATLGTDEPDVLDSRGDLYLQVGGDVEKKPKTYLVCSKALARASTVFEKMLYGGFAESRPADAVHKHWTVELPDDRQEPTELLLHIAHGRFNRVPGQLELTQLYQFLVMVDKYDAAGAIRPWARGWLEGAQAATQNPLLLGVAYQLGDLPTFDIMARKIAAECLVDGDEDLVFGAVFHLTAKHVRRRYGLGAHDAPHDDAGTVRGPLHDAQTRQPLSVLATGPHVRPALRQHPPRLAHPVLRGTGDRPRGNGPRGGVPRQRRHPAGHTAAARAVHGAHGLRHAPVIGAVPVFAADVAPRLRAGLTSSLRVRPDHVRTGTAGDLARGPREVAVAGGAGELCEAQARRVSAETGVQDGVGQIVLSLNSLYRSMRDVPGSNVRRACGFGEGAVGLQQDRFGYQAVIPATSDNSRTAPSQSSLNPSHLVPPYFNLRFTRLLTLPLLFPHTHPASSSFSPFHPREINLLPCVTHNYSHIITIRGHLGKMDVKAESPQRKRVLEDAAAITTTQEPAPKAEPVPKRRKIKLSDTKYSIILDKDGDMCLGVGPEIDEAAFFIVCSKTLSRSSPVMKQIILDEYVDKDTTIHVYDEQMAAMRLMLEIIHGDFRKVPQRLELDDLHDLVIVMDKYDTLSFSRPWFREWLAGVRSSEDYAKLLSVAWALGDIELFKTASIRLIETCTINKKGVLVINSNTSTRISSHTDADLVPHGDLLVEATTPLIPTNVIESVIKERMAIERAQLISATVAPYLRLYEELRRGNCECRFVARHARKTASPRCRALALGSLVQGFLDMGINLTIANPACAYENSLAMLRDRVNKLTILTDRNCFVYNHDECARMQEAAKLKSLGIFYLANLEFDHRAYMLSQAKKTGLIG</sequence>
<dbReference type="eggNOG" id="ENOG502RS6N">
    <property type="taxonomic scope" value="Eukaryota"/>
</dbReference>
<protein>
    <recommendedName>
        <fullName evidence="4">BTB domain-containing protein</fullName>
    </recommendedName>
</protein>
<reference evidence="3" key="1">
    <citation type="journal article" date="2014" name="Genome Announc.">
        <title>Draft genome sequence of Colletotrichum sublineola, a destructive pathogen of cultivated sorghum.</title>
        <authorList>
            <person name="Baroncelli R."/>
            <person name="Sanz-Martin J.M."/>
            <person name="Rech G.E."/>
            <person name="Sukno S.A."/>
            <person name="Thon M.R."/>
        </authorList>
    </citation>
    <scope>NUCLEOTIDE SEQUENCE [LARGE SCALE GENOMIC DNA]</scope>
    <source>
        <strain evidence="3">TX430BB</strain>
    </source>
</reference>
<dbReference type="AlphaFoldDB" id="A0A066XD42"/>
<evidence type="ECO:0000313" key="3">
    <source>
        <dbReference type="Proteomes" id="UP000027238"/>
    </source>
</evidence>
<evidence type="ECO:0008006" key="4">
    <source>
        <dbReference type="Google" id="ProtNLM"/>
    </source>
</evidence>